<comment type="caution">
    <text evidence="1">The sequence shown here is derived from an EMBL/GenBank/DDBJ whole genome shotgun (WGS) entry which is preliminary data.</text>
</comment>
<dbReference type="EMBL" id="JAJFAZ020000001">
    <property type="protein sequence ID" value="KAI5350305.1"/>
    <property type="molecule type" value="Genomic_DNA"/>
</dbReference>
<sequence>MNDFHRFVSDCHMLDLRYEGYPYISRNQREGGGIHERLDRGFANDHWLRIYPEAQVVYQGNKIKRLEKDLKTELQKEEQYWKLKSRVEWLQEGDKNTKFFHSKTVSRRRINRLHGLEDQGGIWYGEEYDIKRIVESYFQDLFTSANPVGIDEILECVHAIVSFQDNISLSKPILANEVVAAVKQLNPSKSSGLD</sequence>
<protein>
    <submittedName>
        <fullName evidence="1">Uncharacterized protein</fullName>
    </submittedName>
</protein>
<dbReference type="Proteomes" id="UP001054821">
    <property type="component" value="Chromosome 1"/>
</dbReference>
<evidence type="ECO:0000313" key="1">
    <source>
        <dbReference type="EMBL" id="KAI5350305.1"/>
    </source>
</evidence>
<gene>
    <name evidence="1" type="ORF">L3X38_003196</name>
</gene>
<proteinExistence type="predicted"/>
<organism evidence="1 2">
    <name type="scientific">Prunus dulcis</name>
    <name type="common">Almond</name>
    <name type="synonym">Amygdalus dulcis</name>
    <dbReference type="NCBI Taxonomy" id="3755"/>
    <lineage>
        <taxon>Eukaryota</taxon>
        <taxon>Viridiplantae</taxon>
        <taxon>Streptophyta</taxon>
        <taxon>Embryophyta</taxon>
        <taxon>Tracheophyta</taxon>
        <taxon>Spermatophyta</taxon>
        <taxon>Magnoliopsida</taxon>
        <taxon>eudicotyledons</taxon>
        <taxon>Gunneridae</taxon>
        <taxon>Pentapetalae</taxon>
        <taxon>rosids</taxon>
        <taxon>fabids</taxon>
        <taxon>Rosales</taxon>
        <taxon>Rosaceae</taxon>
        <taxon>Amygdaloideae</taxon>
        <taxon>Amygdaleae</taxon>
        <taxon>Prunus</taxon>
    </lineage>
</organism>
<keyword evidence="2" id="KW-1185">Reference proteome</keyword>
<name>A0AAD4ZLL3_PRUDU</name>
<accession>A0AAD4ZLL3</accession>
<reference evidence="1 2" key="1">
    <citation type="journal article" date="2022" name="G3 (Bethesda)">
        <title>Whole-genome sequence and methylome profiling of the almond [Prunus dulcis (Mill.) D.A. Webb] cultivar 'Nonpareil'.</title>
        <authorList>
            <person name="D'Amico-Willman K.M."/>
            <person name="Ouma W.Z."/>
            <person name="Meulia T."/>
            <person name="Sideli G.M."/>
            <person name="Gradziel T.M."/>
            <person name="Fresnedo-Ramirez J."/>
        </authorList>
    </citation>
    <scope>NUCLEOTIDE SEQUENCE [LARGE SCALE GENOMIC DNA]</scope>
    <source>
        <strain evidence="1">Clone GOH B32 T37-40</strain>
    </source>
</reference>
<dbReference type="AlphaFoldDB" id="A0AAD4ZLL3"/>
<evidence type="ECO:0000313" key="2">
    <source>
        <dbReference type="Proteomes" id="UP001054821"/>
    </source>
</evidence>